<dbReference type="PANTHER" id="PTHR43133">
    <property type="entry name" value="RNA POLYMERASE ECF-TYPE SIGMA FACTO"/>
    <property type="match status" value="1"/>
</dbReference>
<keyword evidence="3" id="KW-0238">DNA-binding</keyword>
<protein>
    <submittedName>
        <fullName evidence="6">Sigma-70 family RNA polymerase sigma factor</fullName>
    </submittedName>
</protein>
<dbReference type="SUPFAM" id="SSF88659">
    <property type="entry name" value="Sigma3 and sigma4 domains of RNA polymerase sigma factors"/>
    <property type="match status" value="1"/>
</dbReference>
<accession>A0ABS7C5X2</accession>
<dbReference type="Gene3D" id="1.20.140.160">
    <property type="match status" value="1"/>
</dbReference>
<comment type="caution">
    <text evidence="6">The sequence shown here is derived from an EMBL/GenBank/DDBJ whole genome shotgun (WGS) entry which is preliminary data.</text>
</comment>
<dbReference type="PANTHER" id="PTHR43133:SF8">
    <property type="entry name" value="RNA POLYMERASE SIGMA FACTOR HI_1459-RELATED"/>
    <property type="match status" value="1"/>
</dbReference>
<evidence type="ECO:0000313" key="7">
    <source>
        <dbReference type="Proteomes" id="UP001519887"/>
    </source>
</evidence>
<keyword evidence="1" id="KW-0805">Transcription regulation</keyword>
<dbReference type="Pfam" id="PF08281">
    <property type="entry name" value="Sigma70_r4_2"/>
    <property type="match status" value="1"/>
</dbReference>
<evidence type="ECO:0000256" key="2">
    <source>
        <dbReference type="ARBA" id="ARBA00023082"/>
    </source>
</evidence>
<name>A0ABS7C5X2_9BACL</name>
<feature type="domain" description="RNA polymerase sigma factor 70 region 4 type 2" evidence="5">
    <location>
        <begin position="85"/>
        <end position="132"/>
    </location>
</feature>
<dbReference type="InterPro" id="IPR039425">
    <property type="entry name" value="RNA_pol_sigma-70-like"/>
</dbReference>
<keyword evidence="2" id="KW-0731">Sigma factor</keyword>
<dbReference type="InterPro" id="IPR014284">
    <property type="entry name" value="RNA_pol_sigma-70_dom"/>
</dbReference>
<evidence type="ECO:0000256" key="3">
    <source>
        <dbReference type="ARBA" id="ARBA00023125"/>
    </source>
</evidence>
<reference evidence="6 7" key="1">
    <citation type="submission" date="2021-07" db="EMBL/GenBank/DDBJ databases">
        <title>Paenibacillus radiodurans sp. nov., isolated from the southeastern edge of Tengger Desert.</title>
        <authorList>
            <person name="Zhang G."/>
        </authorList>
    </citation>
    <scope>NUCLEOTIDE SEQUENCE [LARGE SCALE GENOMIC DNA]</scope>
    <source>
        <strain evidence="6 7">CCM 7311</strain>
    </source>
</reference>
<feature type="non-terminal residue" evidence="6">
    <location>
        <position position="1"/>
    </location>
</feature>
<dbReference type="NCBIfam" id="TIGR02937">
    <property type="entry name" value="sigma70-ECF"/>
    <property type="match status" value="1"/>
</dbReference>
<gene>
    <name evidence="6" type="ORF">K0U00_19805</name>
</gene>
<keyword evidence="4" id="KW-0804">Transcription</keyword>
<proteinExistence type="predicted"/>
<organism evidence="6 7">
    <name type="scientific">Paenibacillus sepulcri</name>
    <dbReference type="NCBI Taxonomy" id="359917"/>
    <lineage>
        <taxon>Bacteria</taxon>
        <taxon>Bacillati</taxon>
        <taxon>Bacillota</taxon>
        <taxon>Bacilli</taxon>
        <taxon>Bacillales</taxon>
        <taxon>Paenibacillaceae</taxon>
        <taxon>Paenibacillus</taxon>
    </lineage>
</organism>
<evidence type="ECO:0000256" key="4">
    <source>
        <dbReference type="ARBA" id="ARBA00023163"/>
    </source>
</evidence>
<dbReference type="EMBL" id="JAHZIK010000538">
    <property type="protein sequence ID" value="MBW7456282.1"/>
    <property type="molecule type" value="Genomic_DNA"/>
</dbReference>
<evidence type="ECO:0000259" key="5">
    <source>
        <dbReference type="Pfam" id="PF08281"/>
    </source>
</evidence>
<dbReference type="InterPro" id="IPR013249">
    <property type="entry name" value="RNA_pol_sigma70_r4_t2"/>
</dbReference>
<keyword evidence="7" id="KW-1185">Reference proteome</keyword>
<dbReference type="CDD" id="cd06171">
    <property type="entry name" value="Sigma70_r4"/>
    <property type="match status" value="1"/>
</dbReference>
<evidence type="ECO:0000313" key="6">
    <source>
        <dbReference type="EMBL" id="MBW7456282.1"/>
    </source>
</evidence>
<dbReference type="InterPro" id="IPR013324">
    <property type="entry name" value="RNA_pol_sigma_r3/r4-like"/>
</dbReference>
<dbReference type="Proteomes" id="UP001519887">
    <property type="component" value="Unassembled WGS sequence"/>
</dbReference>
<evidence type="ECO:0000256" key="1">
    <source>
        <dbReference type="ARBA" id="ARBA00023015"/>
    </source>
</evidence>
<sequence length="503" mass="57090">ERFLPWVHRIVRNQAFTRMKSSPAARERTFSALQPAGAEKAVHGEWNNLDAILHRLSRSAEERSAREDVPEEQLLRQETLHVLTGIIECLKPRERLVFESHFFDQLSPREIAKLFELSTANVYQIISRSRRKVIQEKIRVTVDSYIKTRKDMGSMKKVILPDSETISEVRTWNTAVDALYTMLKYTDKRLSYPMVAGLTGQAFRINIIPKTVHIAGPTAYNFGDSMTKGLRNAGFHARFVDGLSASIGLNTNLIDPSLLAKEAMGKREIHHALPEALDLIHHSLDRGYPVLAWDIFFPEFGILYGYDDEQRLLLAEECGRRDTLPYENLGRSVLEEIFVLALDTPIETGWRDQVRNALRMIVDHYEGRETNTPSDSVKGLKAYDVWCEAFREGNVEPNGNAYNIAVINDGRRNALEFVKEVLSGWPQQDEADQQIRGLLGETAELYEVISGHYGALHQMFPFPEGGDPNSPENARQSIELLQTIKTYEQAGVSKLLNILDKLG</sequence>